<dbReference type="EMBL" id="JTDE01000047">
    <property type="protein sequence ID" value="KAF7262500.1"/>
    <property type="molecule type" value="Genomic_DNA"/>
</dbReference>
<protein>
    <submittedName>
        <fullName evidence="1">Uncharacterized protein</fullName>
    </submittedName>
</protein>
<comment type="caution">
    <text evidence="1">The sequence shown here is derived from an EMBL/GenBank/DDBJ whole genome shotgun (WGS) entry which is preliminary data.</text>
</comment>
<reference evidence="1" key="1">
    <citation type="submission" date="2019-07" db="EMBL/GenBank/DDBJ databases">
        <title>Annotation for the trematode Paragonimus miyazaki's.</title>
        <authorList>
            <person name="Choi Y.-J."/>
        </authorList>
    </citation>
    <scope>NUCLEOTIDE SEQUENCE</scope>
    <source>
        <strain evidence="1">Japan</strain>
    </source>
</reference>
<name>A0A8S9Z9F9_9TREM</name>
<proteinExistence type="predicted"/>
<dbReference type="AlphaFoldDB" id="A0A8S9Z9F9"/>
<evidence type="ECO:0000313" key="2">
    <source>
        <dbReference type="Proteomes" id="UP000822476"/>
    </source>
</evidence>
<keyword evidence="2" id="KW-1185">Reference proteome</keyword>
<gene>
    <name evidence="1" type="ORF">EG68_00243</name>
</gene>
<sequence>MPVLSSLPSKLADRHSRSSFTASLFAISAETTNPTWLACHPLQSYSSINVLALFTRVLAAATQYASSDWSKARETSAL</sequence>
<dbReference type="Proteomes" id="UP000822476">
    <property type="component" value="Unassembled WGS sequence"/>
</dbReference>
<evidence type="ECO:0000313" key="1">
    <source>
        <dbReference type="EMBL" id="KAF7262500.1"/>
    </source>
</evidence>
<organism evidence="1 2">
    <name type="scientific">Paragonimus skrjabini miyazakii</name>
    <dbReference type="NCBI Taxonomy" id="59628"/>
    <lineage>
        <taxon>Eukaryota</taxon>
        <taxon>Metazoa</taxon>
        <taxon>Spiralia</taxon>
        <taxon>Lophotrochozoa</taxon>
        <taxon>Platyhelminthes</taxon>
        <taxon>Trematoda</taxon>
        <taxon>Digenea</taxon>
        <taxon>Plagiorchiida</taxon>
        <taxon>Troglotremata</taxon>
        <taxon>Troglotrematidae</taxon>
        <taxon>Paragonimus</taxon>
    </lineage>
</organism>
<accession>A0A8S9Z9F9</accession>